<evidence type="ECO:0000313" key="3">
    <source>
        <dbReference type="Proteomes" id="UP000464751"/>
    </source>
</evidence>
<accession>A0A6P1YRD6</accession>
<organism evidence="2 3">
    <name type="scientific">Ancylobacter pratisalsi</name>
    <dbReference type="NCBI Taxonomy" id="1745854"/>
    <lineage>
        <taxon>Bacteria</taxon>
        <taxon>Pseudomonadati</taxon>
        <taxon>Pseudomonadota</taxon>
        <taxon>Alphaproteobacteria</taxon>
        <taxon>Hyphomicrobiales</taxon>
        <taxon>Xanthobacteraceae</taxon>
        <taxon>Ancylobacter</taxon>
    </lineage>
</organism>
<evidence type="ECO:0000256" key="1">
    <source>
        <dbReference type="SAM" id="SignalP"/>
    </source>
</evidence>
<feature type="signal peptide" evidence="1">
    <location>
        <begin position="1"/>
        <end position="22"/>
    </location>
</feature>
<keyword evidence="1" id="KW-0732">Signal</keyword>
<dbReference type="EMBL" id="CP048630">
    <property type="protein sequence ID" value="QIB35460.1"/>
    <property type="molecule type" value="Genomic_DNA"/>
</dbReference>
<gene>
    <name evidence="2" type="ORF">G3A50_18400</name>
</gene>
<proteinExistence type="predicted"/>
<dbReference type="Proteomes" id="UP000464751">
    <property type="component" value="Chromosome"/>
</dbReference>
<name>A0A6P1YRD6_9HYPH</name>
<reference evidence="2 3" key="1">
    <citation type="submission" date="2020-02" db="EMBL/GenBank/DDBJ databases">
        <authorList>
            <person name="Li G."/>
        </authorList>
    </citation>
    <scope>NUCLEOTIDE SEQUENCE [LARGE SCALE GENOMIC DNA]</scope>
    <source>
        <strain evidence="2 3">DSM 102029</strain>
    </source>
</reference>
<feature type="chain" id="PRO_5026836466" evidence="1">
    <location>
        <begin position="23"/>
        <end position="204"/>
    </location>
</feature>
<sequence>MAIATGSLVAWMSVAHVAPAFAQGVFAQGGSVPQRPARITDAASAKTAVEALVVAFVQSGENSAEQLRRAIARLLLTNPGFAQEITAAVIAVSESGVPGLPANDSLTGVLADGVAIAVAYWQRTGANGSPVAQAAIEGVNLAFVAGGVSNGSVFGVAFTSQLGRYGGAILPPVLRPPSEILTAAILFVPKDETSNVSPNSGGNL</sequence>
<protein>
    <submittedName>
        <fullName evidence="2">Uncharacterized protein</fullName>
    </submittedName>
</protein>
<keyword evidence="3" id="KW-1185">Reference proteome</keyword>
<dbReference type="RefSeq" id="WP_163076600.1">
    <property type="nucleotide sequence ID" value="NZ_CP048630.1"/>
</dbReference>
<dbReference type="AlphaFoldDB" id="A0A6P1YRD6"/>
<evidence type="ECO:0000313" key="2">
    <source>
        <dbReference type="EMBL" id="QIB35460.1"/>
    </source>
</evidence>
<dbReference type="KEGG" id="apra:G3A50_18400"/>